<evidence type="ECO:0000313" key="1">
    <source>
        <dbReference type="EMBL" id="TDC73419.1"/>
    </source>
</evidence>
<evidence type="ECO:0000313" key="2">
    <source>
        <dbReference type="Proteomes" id="UP000295345"/>
    </source>
</evidence>
<comment type="caution">
    <text evidence="1">The sequence shown here is derived from an EMBL/GenBank/DDBJ whole genome shotgun (WGS) entry which is preliminary data.</text>
</comment>
<dbReference type="EMBL" id="SMKI01000201">
    <property type="protein sequence ID" value="TDC73419.1"/>
    <property type="molecule type" value="Genomic_DNA"/>
</dbReference>
<gene>
    <name evidence="1" type="ORF">E1283_19220</name>
</gene>
<dbReference type="RefSeq" id="WP_132819325.1">
    <property type="nucleotide sequence ID" value="NZ_SMKI01000201.1"/>
</dbReference>
<dbReference type="AlphaFoldDB" id="A0A4R4TGH2"/>
<name>A0A4R4TGH2_9ACTN</name>
<sequence>MTTTPRSGFGYHFTCEVPDDYVPLPTGGSAEDWQAALKELLPASDEAQLAVSAAVLCEAHDKLTTHNTVRTALCVGHRDESMVLGVLIVSVEHTGHDHDLAAAEGIYRGLKESYFAGTPGREPELTEIDRASVKGVQGPEDTLLAARLPCGPAVSVTSLRAMLLPSAEDPGREARLGIATHQLIVPAPAAYCLYVTVFTPSLDHLDLFGAHLAHIGRTLEFDGALPEPAAEAG</sequence>
<dbReference type="Proteomes" id="UP000295345">
    <property type="component" value="Unassembled WGS sequence"/>
</dbReference>
<reference evidence="1 2" key="1">
    <citation type="submission" date="2019-03" db="EMBL/GenBank/DDBJ databases">
        <title>Draft genome sequences of novel Actinobacteria.</title>
        <authorList>
            <person name="Sahin N."/>
            <person name="Ay H."/>
            <person name="Saygin H."/>
        </authorList>
    </citation>
    <scope>NUCLEOTIDE SEQUENCE [LARGE SCALE GENOMIC DNA]</scope>
    <source>
        <strain evidence="1 2">DSM 41900</strain>
    </source>
</reference>
<dbReference type="OrthoDB" id="4115150at2"/>
<accession>A0A4R4TGH2</accession>
<keyword evidence="2" id="KW-1185">Reference proteome</keyword>
<organism evidence="1 2">
    <name type="scientific">Streptomyces hainanensis</name>
    <dbReference type="NCBI Taxonomy" id="402648"/>
    <lineage>
        <taxon>Bacteria</taxon>
        <taxon>Bacillati</taxon>
        <taxon>Actinomycetota</taxon>
        <taxon>Actinomycetes</taxon>
        <taxon>Kitasatosporales</taxon>
        <taxon>Streptomycetaceae</taxon>
        <taxon>Streptomyces</taxon>
    </lineage>
</organism>
<proteinExistence type="predicted"/>
<protein>
    <submittedName>
        <fullName evidence="1">Uncharacterized protein</fullName>
    </submittedName>
</protein>